<evidence type="ECO:0000313" key="3">
    <source>
        <dbReference type="Proteomes" id="UP000708208"/>
    </source>
</evidence>
<dbReference type="EMBL" id="CAJVCH010531228">
    <property type="protein sequence ID" value="CAG7823972.1"/>
    <property type="molecule type" value="Genomic_DNA"/>
</dbReference>
<name>A0A8J2L1G7_9HEXA</name>
<feature type="non-terminal residue" evidence="2">
    <location>
        <position position="1"/>
    </location>
</feature>
<dbReference type="Proteomes" id="UP000708208">
    <property type="component" value="Unassembled WGS sequence"/>
</dbReference>
<organism evidence="2 3">
    <name type="scientific">Allacma fusca</name>
    <dbReference type="NCBI Taxonomy" id="39272"/>
    <lineage>
        <taxon>Eukaryota</taxon>
        <taxon>Metazoa</taxon>
        <taxon>Ecdysozoa</taxon>
        <taxon>Arthropoda</taxon>
        <taxon>Hexapoda</taxon>
        <taxon>Collembola</taxon>
        <taxon>Symphypleona</taxon>
        <taxon>Sminthuridae</taxon>
        <taxon>Allacma</taxon>
    </lineage>
</organism>
<gene>
    <name evidence="2" type="ORF">AFUS01_LOCUS34157</name>
</gene>
<feature type="compositionally biased region" description="Polar residues" evidence="1">
    <location>
        <begin position="24"/>
        <end position="36"/>
    </location>
</feature>
<accession>A0A8J2L1G7</accession>
<sequence length="64" mass="6911">LCENCSQSAHKPLQARNPSPLLEVTTTRVSQESQPIPSVMMAKSPEEAAPHSTDTPLESPERGL</sequence>
<keyword evidence="3" id="KW-1185">Reference proteome</keyword>
<comment type="caution">
    <text evidence="2">The sequence shown here is derived from an EMBL/GenBank/DDBJ whole genome shotgun (WGS) entry which is preliminary data.</text>
</comment>
<reference evidence="2" key="1">
    <citation type="submission" date="2021-06" db="EMBL/GenBank/DDBJ databases">
        <authorList>
            <person name="Hodson N. C."/>
            <person name="Mongue J. A."/>
            <person name="Jaron S. K."/>
        </authorList>
    </citation>
    <scope>NUCLEOTIDE SEQUENCE</scope>
</reference>
<proteinExistence type="predicted"/>
<feature type="region of interest" description="Disordered" evidence="1">
    <location>
        <begin position="1"/>
        <end position="64"/>
    </location>
</feature>
<evidence type="ECO:0000256" key="1">
    <source>
        <dbReference type="SAM" id="MobiDB-lite"/>
    </source>
</evidence>
<protein>
    <submittedName>
        <fullName evidence="2">Uncharacterized protein</fullName>
    </submittedName>
</protein>
<dbReference type="AlphaFoldDB" id="A0A8J2L1G7"/>
<evidence type="ECO:0000313" key="2">
    <source>
        <dbReference type="EMBL" id="CAG7823972.1"/>
    </source>
</evidence>